<sequence length="83" mass="9375">MFMRWLRRRFRALGGVADAVSHADTGPYAGAPRNPELRVGDEKSYSTVIYTADRATTQAGSWLDESQMPAARQARRRARRHVV</sequence>
<proteinExistence type="predicted"/>
<gene>
    <name evidence="2" type="ORF">JIG36_43590</name>
</gene>
<protein>
    <submittedName>
        <fullName evidence="2">Uncharacterized protein</fullName>
    </submittedName>
</protein>
<evidence type="ECO:0000256" key="1">
    <source>
        <dbReference type="SAM" id="MobiDB-lite"/>
    </source>
</evidence>
<comment type="caution">
    <text evidence="2">The sequence shown here is derived from an EMBL/GenBank/DDBJ whole genome shotgun (WGS) entry which is preliminary data.</text>
</comment>
<feature type="region of interest" description="Disordered" evidence="1">
    <location>
        <begin position="60"/>
        <end position="83"/>
    </location>
</feature>
<accession>A0ABS2ARC6</accession>
<keyword evidence="3" id="KW-1185">Reference proteome</keyword>
<reference evidence="2 3" key="1">
    <citation type="submission" date="2021-01" db="EMBL/GenBank/DDBJ databases">
        <title>Actinoplanes sp. nov. LDG1-06 isolated from lichen.</title>
        <authorList>
            <person name="Saeng-In P."/>
            <person name="Phongsopitanun W."/>
            <person name="Kanchanasin P."/>
            <person name="Yuki M."/>
            <person name="Kudo T."/>
            <person name="Ohkuma M."/>
            <person name="Tanasupawat S."/>
        </authorList>
    </citation>
    <scope>NUCLEOTIDE SEQUENCE [LARGE SCALE GENOMIC DNA]</scope>
    <source>
        <strain evidence="2 3">LDG1-06</strain>
    </source>
</reference>
<evidence type="ECO:0000313" key="3">
    <source>
        <dbReference type="Proteomes" id="UP000632138"/>
    </source>
</evidence>
<dbReference type="EMBL" id="JAENHP010000025">
    <property type="protein sequence ID" value="MBM2622408.1"/>
    <property type="molecule type" value="Genomic_DNA"/>
</dbReference>
<dbReference type="RefSeq" id="WP_203382755.1">
    <property type="nucleotide sequence ID" value="NZ_JAENHP010000025.1"/>
</dbReference>
<organism evidence="2 3">
    <name type="scientific">Paractinoplanes ovalisporus</name>
    <dbReference type="NCBI Taxonomy" id="2810368"/>
    <lineage>
        <taxon>Bacteria</taxon>
        <taxon>Bacillati</taxon>
        <taxon>Actinomycetota</taxon>
        <taxon>Actinomycetes</taxon>
        <taxon>Micromonosporales</taxon>
        <taxon>Micromonosporaceae</taxon>
        <taxon>Paractinoplanes</taxon>
    </lineage>
</organism>
<name>A0ABS2ARC6_9ACTN</name>
<evidence type="ECO:0000313" key="2">
    <source>
        <dbReference type="EMBL" id="MBM2622408.1"/>
    </source>
</evidence>
<feature type="compositionally biased region" description="Basic residues" evidence="1">
    <location>
        <begin position="73"/>
        <end position="83"/>
    </location>
</feature>
<dbReference type="Proteomes" id="UP000632138">
    <property type="component" value="Unassembled WGS sequence"/>
</dbReference>